<name>M0LXD7_9EURY</name>
<dbReference type="OrthoDB" id="202254at2157"/>
<organism evidence="3 4">
    <name type="scientific">Halococcus hamelinensis 100A6</name>
    <dbReference type="NCBI Taxonomy" id="1132509"/>
    <lineage>
        <taxon>Archaea</taxon>
        <taxon>Methanobacteriati</taxon>
        <taxon>Methanobacteriota</taxon>
        <taxon>Stenosarchaea group</taxon>
        <taxon>Halobacteria</taxon>
        <taxon>Halobacteriales</taxon>
        <taxon>Halococcaceae</taxon>
        <taxon>Halococcus</taxon>
    </lineage>
</organism>
<feature type="transmembrane region" description="Helical" evidence="2">
    <location>
        <begin position="28"/>
        <end position="52"/>
    </location>
</feature>
<keyword evidence="1" id="KW-0175">Coiled coil</keyword>
<keyword evidence="4" id="KW-1185">Reference proteome</keyword>
<proteinExistence type="predicted"/>
<reference evidence="3 4" key="1">
    <citation type="journal article" date="2014" name="PLoS Genet.">
        <title>Phylogenetically driven sequencing of extremely halophilic archaea reveals strategies for static and dynamic osmo-response.</title>
        <authorList>
            <person name="Becker E.A."/>
            <person name="Seitzer P.M."/>
            <person name="Tritt A."/>
            <person name="Larsen D."/>
            <person name="Krusor M."/>
            <person name="Yao A.I."/>
            <person name="Wu D."/>
            <person name="Madern D."/>
            <person name="Eisen J.A."/>
            <person name="Darling A.E."/>
            <person name="Facciotti M.T."/>
        </authorList>
    </citation>
    <scope>NUCLEOTIDE SEQUENCE [LARGE SCALE GENOMIC DNA]</scope>
    <source>
        <strain evidence="3 4">100A6</strain>
    </source>
</reference>
<dbReference type="PATRIC" id="fig|1132509.6.peg.3203"/>
<dbReference type="Proteomes" id="UP000011566">
    <property type="component" value="Unassembled WGS sequence"/>
</dbReference>
<dbReference type="AlphaFoldDB" id="M0LXD7"/>
<feature type="coiled-coil region" evidence="1">
    <location>
        <begin position="89"/>
        <end position="127"/>
    </location>
</feature>
<evidence type="ECO:0000256" key="2">
    <source>
        <dbReference type="SAM" id="Phobius"/>
    </source>
</evidence>
<gene>
    <name evidence="3" type="ORF">C447_13729</name>
</gene>
<evidence type="ECO:0000313" key="3">
    <source>
        <dbReference type="EMBL" id="EMA36775.1"/>
    </source>
</evidence>
<keyword evidence="2" id="KW-0812">Transmembrane</keyword>
<evidence type="ECO:0000256" key="1">
    <source>
        <dbReference type="SAM" id="Coils"/>
    </source>
</evidence>
<evidence type="ECO:0000313" key="4">
    <source>
        <dbReference type="Proteomes" id="UP000011566"/>
    </source>
</evidence>
<protein>
    <submittedName>
        <fullName evidence="3">Uncharacterized protein</fullName>
    </submittedName>
</protein>
<dbReference type="InterPro" id="IPR058278">
    <property type="entry name" value="DUF7972"/>
</dbReference>
<sequence length="302" mass="33838">MFVVLVLLGTYSVPTFREYMGAKGPTRYVFQAFIGALITGVTLVVSISLVVLSQEFGPLGEQRDRMSGSMGFRADVEDIFNASSPPEPNDFLRALVENTSEKAEALEQAVNDENEDFREAVEQLTTDIHDNADVVSEELEDRDFGEYTVVKAALDYNYSWKIHQARRLQDNFNDVIDRDTRRKLIDLIDTLGFYGPAREHIKTLYFQWQLVDLSRGMLYLSTPALVVTTAIALFLAPSSFPGTFLGVDNLVWIVSAGSAIGSLPFLFLTAFILRLVTITKRTLAIGPFILRSSGRSKNIEWE</sequence>
<feature type="transmembrane region" description="Helical" evidence="2">
    <location>
        <begin position="217"/>
        <end position="238"/>
    </location>
</feature>
<feature type="transmembrane region" description="Helical" evidence="2">
    <location>
        <begin position="250"/>
        <end position="273"/>
    </location>
</feature>
<comment type="caution">
    <text evidence="3">The sequence shown here is derived from an EMBL/GenBank/DDBJ whole genome shotgun (WGS) entry which is preliminary data.</text>
</comment>
<keyword evidence="2" id="KW-0472">Membrane</keyword>
<dbReference type="Pfam" id="PF25927">
    <property type="entry name" value="DUF7972"/>
    <property type="match status" value="1"/>
</dbReference>
<dbReference type="EMBL" id="AOMB01000039">
    <property type="protein sequence ID" value="EMA36775.1"/>
    <property type="molecule type" value="Genomic_DNA"/>
</dbReference>
<accession>M0LXD7</accession>
<keyword evidence="2" id="KW-1133">Transmembrane helix</keyword>
<dbReference type="eggNOG" id="arCOG08131">
    <property type="taxonomic scope" value="Archaea"/>
</dbReference>